<dbReference type="Proteomes" id="UP000008022">
    <property type="component" value="Unassembled WGS sequence"/>
</dbReference>
<evidence type="ECO:0000313" key="3">
    <source>
        <dbReference type="Proteomes" id="UP000008022"/>
    </source>
</evidence>
<evidence type="ECO:0000313" key="2">
    <source>
        <dbReference type="EnsemblPlants" id="ORUFI08G15520.1"/>
    </source>
</evidence>
<dbReference type="HOGENOM" id="CLU_2926777_0_0_1"/>
<dbReference type="EnsemblPlants" id="ORUFI08G15520.1">
    <property type="protein sequence ID" value="ORUFI08G15520.1"/>
    <property type="gene ID" value="ORUFI08G15520"/>
</dbReference>
<evidence type="ECO:0000256" key="1">
    <source>
        <dbReference type="SAM" id="MobiDB-lite"/>
    </source>
</evidence>
<reference evidence="3" key="1">
    <citation type="submission" date="2013-06" db="EMBL/GenBank/DDBJ databases">
        <authorList>
            <person name="Zhao Q."/>
        </authorList>
    </citation>
    <scope>NUCLEOTIDE SEQUENCE</scope>
    <source>
        <strain evidence="3">cv. W1943</strain>
    </source>
</reference>
<dbReference type="Gramene" id="ORUFI08G15520.1">
    <property type="protein sequence ID" value="ORUFI08G15520.1"/>
    <property type="gene ID" value="ORUFI08G15520"/>
</dbReference>
<protein>
    <submittedName>
        <fullName evidence="2">Uncharacterized protein</fullName>
    </submittedName>
</protein>
<organism evidence="2 3">
    <name type="scientific">Oryza rufipogon</name>
    <name type="common">Brownbeard rice</name>
    <name type="synonym">Asian wild rice</name>
    <dbReference type="NCBI Taxonomy" id="4529"/>
    <lineage>
        <taxon>Eukaryota</taxon>
        <taxon>Viridiplantae</taxon>
        <taxon>Streptophyta</taxon>
        <taxon>Embryophyta</taxon>
        <taxon>Tracheophyta</taxon>
        <taxon>Spermatophyta</taxon>
        <taxon>Magnoliopsida</taxon>
        <taxon>Liliopsida</taxon>
        <taxon>Poales</taxon>
        <taxon>Poaceae</taxon>
        <taxon>BOP clade</taxon>
        <taxon>Oryzoideae</taxon>
        <taxon>Oryzeae</taxon>
        <taxon>Oryzinae</taxon>
        <taxon>Oryza</taxon>
    </lineage>
</organism>
<keyword evidence="3" id="KW-1185">Reference proteome</keyword>
<accession>A0A0E0QIM0</accession>
<feature type="region of interest" description="Disordered" evidence="1">
    <location>
        <begin position="1"/>
        <end position="61"/>
    </location>
</feature>
<name>A0A0E0QIM0_ORYRU</name>
<feature type="compositionally biased region" description="Low complexity" evidence="1">
    <location>
        <begin position="1"/>
        <end position="28"/>
    </location>
</feature>
<proteinExistence type="predicted"/>
<feature type="compositionally biased region" description="Polar residues" evidence="1">
    <location>
        <begin position="29"/>
        <end position="40"/>
    </location>
</feature>
<dbReference type="AlphaFoldDB" id="A0A0E0QIM0"/>
<sequence length="61" mass="6387">MRTNTMSQSKNNMSQYSMMNNNMSNNSSPRGNGNAVSSASDLREGGQGKAGSSSPDLRGGE</sequence>
<reference evidence="2" key="2">
    <citation type="submission" date="2015-06" db="UniProtKB">
        <authorList>
            <consortium name="EnsemblPlants"/>
        </authorList>
    </citation>
    <scope>IDENTIFICATION</scope>
</reference>